<dbReference type="InterPro" id="IPR032508">
    <property type="entry name" value="FecR_C"/>
</dbReference>
<accession>A0A1M7M6R0</accession>
<keyword evidence="1" id="KW-0812">Transmembrane</keyword>
<name>A0A1M7M6R0_9BACT</name>
<dbReference type="FunFam" id="2.60.120.1440:FF:000001">
    <property type="entry name" value="Putative anti-sigma factor"/>
    <property type="match status" value="1"/>
</dbReference>
<evidence type="ECO:0000313" key="5">
    <source>
        <dbReference type="Proteomes" id="UP000184420"/>
    </source>
</evidence>
<dbReference type="AlphaFoldDB" id="A0A1M7M6R0"/>
<feature type="domain" description="FecR protein" evidence="2">
    <location>
        <begin position="177"/>
        <end position="273"/>
    </location>
</feature>
<evidence type="ECO:0000256" key="1">
    <source>
        <dbReference type="SAM" id="Phobius"/>
    </source>
</evidence>
<dbReference type="PANTHER" id="PTHR30273:SF2">
    <property type="entry name" value="PROTEIN FECR"/>
    <property type="match status" value="1"/>
</dbReference>
<gene>
    <name evidence="4" type="ORF">SAMN05444266_112103</name>
</gene>
<dbReference type="PIRSF" id="PIRSF018266">
    <property type="entry name" value="FecR"/>
    <property type="match status" value="1"/>
</dbReference>
<dbReference type="Gene3D" id="2.60.120.1440">
    <property type="match status" value="1"/>
</dbReference>
<keyword evidence="5" id="KW-1185">Reference proteome</keyword>
<keyword evidence="1" id="KW-1133">Transmembrane helix</keyword>
<reference evidence="4 5" key="1">
    <citation type="submission" date="2016-11" db="EMBL/GenBank/DDBJ databases">
        <authorList>
            <person name="Jaros S."/>
            <person name="Januszkiewicz K."/>
            <person name="Wedrychowicz H."/>
        </authorList>
    </citation>
    <scope>NUCLEOTIDE SEQUENCE [LARGE SCALE GENOMIC DNA]</scope>
    <source>
        <strain evidence="4 5">DSM 27406</strain>
    </source>
</reference>
<feature type="transmembrane region" description="Helical" evidence="1">
    <location>
        <begin position="84"/>
        <end position="103"/>
    </location>
</feature>
<sequence>MDQLRIQYLLQHYSNHRLTAAERQEWEVMLADPANREAFAQAVAAMDTDAAIIQPYDQQLEAVLHATLRIDAPLPVRVRPWRRWAAAAAGLALLVSAAGIYFYSSSHQNKNIKHTAERVIAPGHDGAILTLDDGTQLVLDSLQNGVVASQAGAPVQLHNGTLQYSQHASNAPLQYNTISTPNGRQFALVLPDGTKVWLNAASRLRFPTSFSGNERKVMLTGEAYFEVAANSHQPFIVKLDNDKYIEVLGTAFNVNAYVNEPAMTTTLLQGAVRVGNNDRNYIMRPGEQAAMETERISITTTTSAEKVLAWKNGYFLFDGVSLDEAMRQLERWYNITVVYENGMPPIKFGGKVNRNSTLNEVLRILARADLKCRLDGDRLIIAR</sequence>
<evidence type="ECO:0000259" key="3">
    <source>
        <dbReference type="Pfam" id="PF16344"/>
    </source>
</evidence>
<protein>
    <submittedName>
        <fullName evidence="4">FecR family protein</fullName>
    </submittedName>
</protein>
<dbReference type="Pfam" id="PF16344">
    <property type="entry name" value="FecR_C"/>
    <property type="match status" value="1"/>
</dbReference>
<evidence type="ECO:0000259" key="2">
    <source>
        <dbReference type="Pfam" id="PF04773"/>
    </source>
</evidence>
<keyword evidence="1" id="KW-0472">Membrane</keyword>
<dbReference type="GO" id="GO:0016989">
    <property type="term" value="F:sigma factor antagonist activity"/>
    <property type="evidence" value="ECO:0007669"/>
    <property type="project" value="TreeGrafter"/>
</dbReference>
<dbReference type="Pfam" id="PF04773">
    <property type="entry name" value="FecR"/>
    <property type="match status" value="1"/>
</dbReference>
<dbReference type="InterPro" id="IPR006860">
    <property type="entry name" value="FecR"/>
</dbReference>
<proteinExistence type="predicted"/>
<dbReference type="PANTHER" id="PTHR30273">
    <property type="entry name" value="PERIPLASMIC SIGNAL SENSOR AND SIGMA FACTOR ACTIVATOR FECR-RELATED"/>
    <property type="match status" value="1"/>
</dbReference>
<dbReference type="RefSeq" id="WP_083550861.1">
    <property type="nucleotide sequence ID" value="NZ_FRBL01000012.1"/>
</dbReference>
<dbReference type="Proteomes" id="UP000184420">
    <property type="component" value="Unassembled WGS sequence"/>
</dbReference>
<evidence type="ECO:0000313" key="4">
    <source>
        <dbReference type="EMBL" id="SHM86424.1"/>
    </source>
</evidence>
<dbReference type="EMBL" id="FRBL01000012">
    <property type="protein sequence ID" value="SHM86424.1"/>
    <property type="molecule type" value="Genomic_DNA"/>
</dbReference>
<dbReference type="Gene3D" id="3.55.50.30">
    <property type="match status" value="1"/>
</dbReference>
<feature type="domain" description="Protein FecR C-terminal" evidence="3">
    <location>
        <begin position="314"/>
        <end position="381"/>
    </location>
</feature>
<dbReference type="OrthoDB" id="646755at2"/>
<dbReference type="STRING" id="1419482.SAMN05444266_112103"/>
<dbReference type="InterPro" id="IPR012373">
    <property type="entry name" value="Ferrdict_sens_TM"/>
</dbReference>
<organism evidence="4 5">
    <name type="scientific">Chitinophaga jiangningensis</name>
    <dbReference type="NCBI Taxonomy" id="1419482"/>
    <lineage>
        <taxon>Bacteria</taxon>
        <taxon>Pseudomonadati</taxon>
        <taxon>Bacteroidota</taxon>
        <taxon>Chitinophagia</taxon>
        <taxon>Chitinophagales</taxon>
        <taxon>Chitinophagaceae</taxon>
        <taxon>Chitinophaga</taxon>
    </lineage>
</organism>